<dbReference type="EMBL" id="DS113178">
    <property type="protein sequence ID" value="EAY23423.1"/>
    <property type="molecule type" value="Genomic_DNA"/>
</dbReference>
<accession>A2D7Z0</accession>
<name>A2D7Z0_TRIV3</name>
<reference evidence="1" key="2">
    <citation type="journal article" date="2007" name="Science">
        <title>Draft genome sequence of the sexually transmitted pathogen Trichomonas vaginalis.</title>
        <authorList>
            <person name="Carlton J.M."/>
            <person name="Hirt R.P."/>
            <person name="Silva J.C."/>
            <person name="Delcher A.L."/>
            <person name="Schatz M."/>
            <person name="Zhao Q."/>
            <person name="Wortman J.R."/>
            <person name="Bidwell S.L."/>
            <person name="Alsmark U.C.M."/>
            <person name="Besteiro S."/>
            <person name="Sicheritz-Ponten T."/>
            <person name="Noel C.J."/>
            <person name="Dacks J.B."/>
            <person name="Foster P.G."/>
            <person name="Simillion C."/>
            <person name="Van de Peer Y."/>
            <person name="Miranda-Saavedra D."/>
            <person name="Barton G.J."/>
            <person name="Westrop G.D."/>
            <person name="Mueller S."/>
            <person name="Dessi D."/>
            <person name="Fiori P.L."/>
            <person name="Ren Q."/>
            <person name="Paulsen I."/>
            <person name="Zhang H."/>
            <person name="Bastida-Corcuera F.D."/>
            <person name="Simoes-Barbosa A."/>
            <person name="Brown M.T."/>
            <person name="Hayes R.D."/>
            <person name="Mukherjee M."/>
            <person name="Okumura C.Y."/>
            <person name="Schneider R."/>
            <person name="Smith A.J."/>
            <person name="Vanacova S."/>
            <person name="Villalvazo M."/>
            <person name="Haas B.J."/>
            <person name="Pertea M."/>
            <person name="Feldblyum T.V."/>
            <person name="Utterback T.R."/>
            <person name="Shu C.L."/>
            <person name="Osoegawa K."/>
            <person name="de Jong P.J."/>
            <person name="Hrdy I."/>
            <person name="Horvathova L."/>
            <person name="Zubacova Z."/>
            <person name="Dolezal P."/>
            <person name="Malik S.B."/>
            <person name="Logsdon J.M. Jr."/>
            <person name="Henze K."/>
            <person name="Gupta A."/>
            <person name="Wang C.C."/>
            <person name="Dunne R.L."/>
            <person name="Upcroft J.A."/>
            <person name="Upcroft P."/>
            <person name="White O."/>
            <person name="Salzberg S.L."/>
            <person name="Tang P."/>
            <person name="Chiu C.-H."/>
            <person name="Lee Y.-S."/>
            <person name="Embley T.M."/>
            <person name="Coombs G.H."/>
            <person name="Mottram J.C."/>
            <person name="Tachezy J."/>
            <person name="Fraser-Liggett C.M."/>
            <person name="Johnson P.J."/>
        </authorList>
    </citation>
    <scope>NUCLEOTIDE SEQUENCE [LARGE SCALE GENOMIC DNA]</scope>
    <source>
        <strain evidence="1">G3</strain>
    </source>
</reference>
<dbReference type="VEuPathDB" id="TrichDB:TVAGG3_1045490"/>
<sequence>MSVQNVYFKKIMELIVKNPINPNDPFLKFIAKTVEFEEFTVYCIGRIHNTLDQSTKSHYFDLVCMVSLIAPKQIQFETIYEFLEKFDDFPSFENLINLSNSLGHIFSQQTKIANHSDLKQILERSPAIQGLYGHIIISTYARHDSNAYNNIFNEILLLINESQHLNYDKLLAINILLEKNTYTDISKENIQRFVNILSKKANYLADMMKSDDLLQITLILELIAKYFKFFKGSENKKHLINCFIQLQYVYNRFKENPTVIRDVVDIMINTPVGNHGSLSASQQINFFFELLVSKTCESFIVDPSEDFRIDFVKERLLSQNEIETAVITIKMFKHLNFNYVLKLVTNTVLCDEEKCVEDVYYSILNIEKNSNESNADFEARKATLMQYTASSFKDFFKNCKNLNSFETVLIYFFEFTVKSDYEAEIKEAIQYLSLNINAVIYHLMKKYHLISNPEIQWEFISFIAQNIDKIRPVTDDMSEHYDFICELLYQYGIEKEEAKKDILVKVFSSIFHTKLENPSIITLIFNSIINPKEFDEFLCKNIKSKKSFKPIVVSAAYFHSKDNKNVKSKSYDLSVEYLHDNKIKTNYLPELKTIYYEFYSILFENDMEKSSDFILETTQQLTKTKSVKMINHELCIAYAIAKIIANYIEIKDQIFQKLEEAFKLIMFHYNPQDFIKENASTCVSFLECDREVDSEILIKFSESVSLCKHYKEICNCCENPASLICRLIDSYSLCVDNFPQAEEFCQFCIDNKNDSELLHVFCRSFCLVPYVDLSLRILSYVLTKSSCSPEEKAKTMRPAIFLSIRYTTETNSLKIPNDLVLRPVFDFFNSFLCKPFEKSDIMTAIGNNLDSRDITDLIFQYIVNQDIDDSRLLLLTIICQKCQEKIDDKTLVNIFSVKLSNSPEIDRDLISLLSQLLKNDPDRCILSAFNSRNIDISTKAFINCCSLSSKFPHVFVTFVTHHKSICTVSSSLIVSNILKKGIMTRIDYGDIFFSYCIICSRLNQFPDEIDIDGTASNQFVQDFIEFVSSLEIDVSAKLLKVALSHAKDVCTSKQEIFNHASGIILSLPPDFVISEIVESLFNFDVSDLPESLREFLHRQINKENVVSFISKSTNNTKSLLMEFGLRKDICLVLLNTNTNLALEIIKKRVVSNHNFGFYPYDNLFILGANGNQTAADILLIETNTKNFKEMFSILLARDCFMDLNKIVESLISTKALDCLITVLMELNSLKVVSQKNLLNATIVLSQEPRLRNNALNILLLADKIST</sequence>
<keyword evidence="2" id="KW-1185">Reference proteome</keyword>
<dbReference type="KEGG" id="tva:5468988"/>
<evidence type="ECO:0000313" key="1">
    <source>
        <dbReference type="EMBL" id="EAY23423.1"/>
    </source>
</evidence>
<dbReference type="RefSeq" id="XP_001584409.1">
    <property type="nucleotide sequence ID" value="XM_001584359.1"/>
</dbReference>
<gene>
    <name evidence="1" type="ORF">TVAG_070870</name>
</gene>
<reference evidence="1" key="1">
    <citation type="submission" date="2006-10" db="EMBL/GenBank/DDBJ databases">
        <authorList>
            <person name="Amadeo P."/>
            <person name="Zhao Q."/>
            <person name="Wortman J."/>
            <person name="Fraser-Liggett C."/>
            <person name="Carlton J."/>
        </authorList>
    </citation>
    <scope>NUCLEOTIDE SEQUENCE</scope>
    <source>
        <strain evidence="1">G3</strain>
    </source>
</reference>
<dbReference type="Proteomes" id="UP000001542">
    <property type="component" value="Unassembled WGS sequence"/>
</dbReference>
<evidence type="ECO:0000313" key="2">
    <source>
        <dbReference type="Proteomes" id="UP000001542"/>
    </source>
</evidence>
<dbReference type="InParanoid" id="A2D7Z0"/>
<proteinExistence type="predicted"/>
<organism evidence="1 2">
    <name type="scientific">Trichomonas vaginalis (strain ATCC PRA-98 / G3)</name>
    <dbReference type="NCBI Taxonomy" id="412133"/>
    <lineage>
        <taxon>Eukaryota</taxon>
        <taxon>Metamonada</taxon>
        <taxon>Parabasalia</taxon>
        <taxon>Trichomonadida</taxon>
        <taxon>Trichomonadidae</taxon>
        <taxon>Trichomonas</taxon>
    </lineage>
</organism>
<dbReference type="AlphaFoldDB" id="A2D7Z0"/>
<dbReference type="VEuPathDB" id="TrichDB:TVAG_070870"/>
<protein>
    <submittedName>
        <fullName evidence="1">Uncharacterized protein</fullName>
    </submittedName>
</protein>